<feature type="domain" description="HTTM-like" evidence="6">
    <location>
        <begin position="8"/>
        <end position="223"/>
    </location>
</feature>
<dbReference type="InterPro" id="IPR053934">
    <property type="entry name" value="HTTM_dom"/>
</dbReference>
<feature type="transmembrane region" description="Helical" evidence="5">
    <location>
        <begin position="77"/>
        <end position="94"/>
    </location>
</feature>
<sequence length="231" mass="26032">MILDDAIRLTEILLSVALIQQSLEHLFGLPDERPHYALRLILAALLIAGVQPAWICAALFVNALLILRRFQGPYNGGSDLLSLLLITALCAVHLMPTARWQEYVFGYLALQVIFSYFKSGWSKVVQADWRSGRALRDVFLFSAYPVSAATRGWTGWPRLLCAMSWAVILLELLFPLALISQPALVAALAAMLLFHLANFVLFGFNRFVWVWVAAYPSLIWLQARLEPFWQG</sequence>
<dbReference type="OrthoDB" id="5422338at2"/>
<proteinExistence type="predicted"/>
<evidence type="ECO:0000256" key="4">
    <source>
        <dbReference type="ARBA" id="ARBA00023136"/>
    </source>
</evidence>
<evidence type="ECO:0000256" key="3">
    <source>
        <dbReference type="ARBA" id="ARBA00022989"/>
    </source>
</evidence>
<dbReference type="Proteomes" id="UP000198615">
    <property type="component" value="Unassembled WGS sequence"/>
</dbReference>
<feature type="transmembrane region" description="Helical" evidence="5">
    <location>
        <begin position="100"/>
        <end position="117"/>
    </location>
</feature>
<dbReference type="EMBL" id="FNBW01000002">
    <property type="protein sequence ID" value="SDF30448.1"/>
    <property type="molecule type" value="Genomic_DNA"/>
</dbReference>
<evidence type="ECO:0000256" key="2">
    <source>
        <dbReference type="ARBA" id="ARBA00022692"/>
    </source>
</evidence>
<dbReference type="Pfam" id="PF05090">
    <property type="entry name" value="HTTM"/>
    <property type="match status" value="1"/>
</dbReference>
<organism evidence="7 8">
    <name type="scientific">Thalassobaculum litoreum DSM 18839</name>
    <dbReference type="NCBI Taxonomy" id="1123362"/>
    <lineage>
        <taxon>Bacteria</taxon>
        <taxon>Pseudomonadati</taxon>
        <taxon>Pseudomonadota</taxon>
        <taxon>Alphaproteobacteria</taxon>
        <taxon>Rhodospirillales</taxon>
        <taxon>Thalassobaculaceae</taxon>
        <taxon>Thalassobaculum</taxon>
    </lineage>
</organism>
<feature type="transmembrane region" description="Helical" evidence="5">
    <location>
        <begin position="208"/>
        <end position="225"/>
    </location>
</feature>
<gene>
    <name evidence="7" type="ORF">SAMN05660686_00970</name>
</gene>
<keyword evidence="8" id="KW-1185">Reference proteome</keyword>
<evidence type="ECO:0000259" key="6">
    <source>
        <dbReference type="SMART" id="SM00752"/>
    </source>
</evidence>
<dbReference type="SMART" id="SM00752">
    <property type="entry name" value="HTTM"/>
    <property type="match status" value="1"/>
</dbReference>
<name>A0A8G2F1X7_9PROT</name>
<keyword evidence="3 5" id="KW-1133">Transmembrane helix</keyword>
<evidence type="ECO:0000313" key="8">
    <source>
        <dbReference type="Proteomes" id="UP000198615"/>
    </source>
</evidence>
<evidence type="ECO:0000313" key="7">
    <source>
        <dbReference type="EMBL" id="SDF30448.1"/>
    </source>
</evidence>
<protein>
    <submittedName>
        <fullName evidence="7">Vitamin K-dependent gamma-carboxylase</fullName>
    </submittedName>
</protein>
<evidence type="ECO:0000256" key="1">
    <source>
        <dbReference type="ARBA" id="ARBA00004127"/>
    </source>
</evidence>
<feature type="transmembrane region" description="Helical" evidence="5">
    <location>
        <begin position="36"/>
        <end position="65"/>
    </location>
</feature>
<keyword evidence="4 5" id="KW-0472">Membrane</keyword>
<feature type="transmembrane region" description="Helical" evidence="5">
    <location>
        <begin position="138"/>
        <end position="156"/>
    </location>
</feature>
<dbReference type="GO" id="GO:0012505">
    <property type="term" value="C:endomembrane system"/>
    <property type="evidence" value="ECO:0007669"/>
    <property type="project" value="UniProtKB-SubCell"/>
</dbReference>
<dbReference type="AlphaFoldDB" id="A0A8G2F1X7"/>
<keyword evidence="2 5" id="KW-0812">Transmembrane</keyword>
<dbReference type="InterPro" id="IPR011020">
    <property type="entry name" value="HTTM-like"/>
</dbReference>
<evidence type="ECO:0000256" key="5">
    <source>
        <dbReference type="SAM" id="Phobius"/>
    </source>
</evidence>
<dbReference type="RefSeq" id="WP_093148551.1">
    <property type="nucleotide sequence ID" value="NZ_FNBW01000002.1"/>
</dbReference>
<comment type="subcellular location">
    <subcellularLocation>
        <location evidence="1">Endomembrane system</location>
        <topology evidence="1">Multi-pass membrane protein</topology>
    </subcellularLocation>
</comment>
<accession>A0A8G2F1X7</accession>
<reference evidence="7 8" key="1">
    <citation type="submission" date="2016-10" db="EMBL/GenBank/DDBJ databases">
        <authorList>
            <person name="Varghese N."/>
            <person name="Submissions S."/>
        </authorList>
    </citation>
    <scope>NUCLEOTIDE SEQUENCE [LARGE SCALE GENOMIC DNA]</scope>
    <source>
        <strain evidence="7 8">DSM 18839</strain>
    </source>
</reference>
<comment type="caution">
    <text evidence="7">The sequence shown here is derived from an EMBL/GenBank/DDBJ whole genome shotgun (WGS) entry which is preliminary data.</text>
</comment>